<evidence type="ECO:0000256" key="5">
    <source>
        <dbReference type="ARBA" id="ARBA00023002"/>
    </source>
</evidence>
<comment type="pathway">
    <text evidence="7">Cofactor biosynthesis; NAD(+) biosynthesis; quinolinate from L-kynurenine: step 3/3.</text>
</comment>
<accession>A0ABP8I4E2</accession>
<evidence type="ECO:0000256" key="6">
    <source>
        <dbReference type="ARBA" id="ARBA00023004"/>
    </source>
</evidence>
<keyword evidence="4 7" id="KW-0223">Dioxygenase</keyword>
<dbReference type="PANTHER" id="PTHR15497:SF1">
    <property type="entry name" value="3-HYDROXYANTHRANILATE 3,4-DIOXYGENASE"/>
    <property type="match status" value="1"/>
</dbReference>
<feature type="binding site" evidence="7">
    <location>
        <position position="61"/>
    </location>
    <ligand>
        <name>Fe cation</name>
        <dbReference type="ChEBI" id="CHEBI:24875"/>
        <label>1</label>
        <note>catalytic</note>
    </ligand>
</feature>
<dbReference type="PANTHER" id="PTHR15497">
    <property type="entry name" value="3-HYDROXYANTHRANILATE 3,4-DIOXYGENASE"/>
    <property type="match status" value="1"/>
</dbReference>
<comment type="cofactor">
    <cofactor evidence="7">
        <name>Fe(2+)</name>
        <dbReference type="ChEBI" id="CHEBI:29033"/>
    </cofactor>
    <text evidence="7">Binds 2 Fe(2+) ions per subunit.</text>
</comment>
<dbReference type="Proteomes" id="UP001501153">
    <property type="component" value="Unassembled WGS sequence"/>
</dbReference>
<dbReference type="CDD" id="cd06123">
    <property type="entry name" value="cupin_HAO"/>
    <property type="match status" value="1"/>
</dbReference>
<feature type="binding site" evidence="7">
    <location>
        <position position="105"/>
    </location>
    <ligand>
        <name>Fe cation</name>
        <dbReference type="ChEBI" id="CHEBI:24875"/>
        <label>1</label>
        <note>catalytic</note>
    </ligand>
</feature>
<feature type="binding site" evidence="7">
    <location>
        <position position="67"/>
    </location>
    <ligand>
        <name>Fe cation</name>
        <dbReference type="ChEBI" id="CHEBI:24875"/>
        <label>1</label>
        <note>catalytic</note>
    </ligand>
</feature>
<comment type="function">
    <text evidence="1 7">Catalyzes the oxidative ring opening of 3-hydroxyanthranilate to 2-amino-3-carboxymuconate semialdehyde, which spontaneously cyclizes to quinolinate.</text>
</comment>
<comment type="similarity">
    <text evidence="7">Belongs to the 3-HAO family.</text>
</comment>
<dbReference type="NCBIfam" id="NF009763">
    <property type="entry name" value="PRK13264.1"/>
    <property type="match status" value="1"/>
</dbReference>
<evidence type="ECO:0000313" key="9">
    <source>
        <dbReference type="Proteomes" id="UP001501153"/>
    </source>
</evidence>
<dbReference type="InterPro" id="IPR014710">
    <property type="entry name" value="RmlC-like_jellyroll"/>
</dbReference>
<feature type="binding site" evidence="7">
    <location>
        <position position="119"/>
    </location>
    <ligand>
        <name>substrate</name>
    </ligand>
</feature>
<feature type="binding site" evidence="7">
    <location>
        <position position="174"/>
    </location>
    <ligand>
        <name>Fe cation</name>
        <dbReference type="ChEBI" id="CHEBI:24875"/>
        <label>2</label>
    </ligand>
</feature>
<dbReference type="Pfam" id="PF06052">
    <property type="entry name" value="3-HAO"/>
    <property type="match status" value="1"/>
</dbReference>
<dbReference type="HAMAP" id="MF_00825">
    <property type="entry name" value="3_HAO"/>
    <property type="match status" value="1"/>
</dbReference>
<evidence type="ECO:0000256" key="7">
    <source>
        <dbReference type="HAMAP-Rule" id="MF_00825"/>
    </source>
</evidence>
<feature type="binding site" evidence="7">
    <location>
        <position position="137"/>
    </location>
    <ligand>
        <name>Fe cation</name>
        <dbReference type="ChEBI" id="CHEBI:24875"/>
        <label>2</label>
    </ligand>
</feature>
<feature type="binding site" evidence="7">
    <location>
        <position position="67"/>
    </location>
    <ligand>
        <name>substrate</name>
    </ligand>
</feature>
<evidence type="ECO:0000256" key="2">
    <source>
        <dbReference type="ARBA" id="ARBA00022642"/>
    </source>
</evidence>
<keyword evidence="5 7" id="KW-0560">Oxidoreductase</keyword>
<dbReference type="NCBIfam" id="TIGR03037">
    <property type="entry name" value="anthran_nbaC"/>
    <property type="match status" value="1"/>
</dbReference>
<organism evidence="8 9">
    <name type="scientific">Hymenobacter saemangeumensis</name>
    <dbReference type="NCBI Taxonomy" id="1084522"/>
    <lineage>
        <taxon>Bacteria</taxon>
        <taxon>Pseudomonadati</taxon>
        <taxon>Bacteroidota</taxon>
        <taxon>Cytophagia</taxon>
        <taxon>Cytophagales</taxon>
        <taxon>Hymenobacteraceae</taxon>
        <taxon>Hymenobacter</taxon>
    </lineage>
</organism>
<evidence type="ECO:0000313" key="8">
    <source>
        <dbReference type="EMBL" id="GAA4350950.1"/>
    </source>
</evidence>
<dbReference type="InterPro" id="IPR011051">
    <property type="entry name" value="RmlC_Cupin_sf"/>
</dbReference>
<protein>
    <recommendedName>
        <fullName evidence="7">3-hydroxyanthranilate 3,4-dioxygenase</fullName>
        <ecNumber evidence="7">1.13.11.6</ecNumber>
    </recommendedName>
    <alternativeName>
        <fullName evidence="7">3-hydroxyanthranilate oxygenase</fullName>
        <shortName evidence="7">3-HAO</shortName>
    </alternativeName>
    <alternativeName>
        <fullName evidence="7">3-hydroxyanthranilic acid dioxygenase</fullName>
        <shortName evidence="7">HAD</shortName>
    </alternativeName>
</protein>
<dbReference type="InterPro" id="IPR010329">
    <property type="entry name" value="3hydroanth_dOase"/>
</dbReference>
<keyword evidence="2 7" id="KW-0662">Pyridine nucleotide biosynthesis</keyword>
<name>A0ABP8I4E2_9BACT</name>
<feature type="binding site" evidence="7">
    <location>
        <position position="109"/>
    </location>
    <ligand>
        <name>substrate</name>
    </ligand>
</feature>
<keyword evidence="3 7" id="KW-0479">Metal-binding</keyword>
<dbReference type="Gene3D" id="2.60.120.10">
    <property type="entry name" value="Jelly Rolls"/>
    <property type="match status" value="1"/>
</dbReference>
<sequence>MLNLSPMPTRPMITRPFNFQKWIDEHRHLLKPPVGNQQVFKDNKDFIVMVVGGPNARKDYHVDAGEELFWQIEGTMTVKIIEDGQPVDITIGPGEMFLLPPYVPHSPRRPAGTVGLVLERYRESDEPDGFQWYCENCGHKLYEEFAVITDIVAQLPPIMNAFWQDDAKRTCQNCGTYMEAPGK</sequence>
<comment type="catalytic activity">
    <reaction evidence="7">
        <text>3-hydroxyanthranilate + O2 = (2Z,4Z)-2-amino-3-carboxymuconate 6-semialdehyde</text>
        <dbReference type="Rhea" id="RHEA:17953"/>
        <dbReference type="ChEBI" id="CHEBI:15379"/>
        <dbReference type="ChEBI" id="CHEBI:36559"/>
        <dbReference type="ChEBI" id="CHEBI:77612"/>
        <dbReference type="EC" id="1.13.11.6"/>
    </reaction>
</comment>
<dbReference type="SUPFAM" id="SSF51182">
    <property type="entry name" value="RmlC-like cupins"/>
    <property type="match status" value="1"/>
</dbReference>
<comment type="caution">
    <text evidence="8">The sequence shown here is derived from an EMBL/GenBank/DDBJ whole genome shotgun (WGS) entry which is preliminary data.</text>
</comment>
<evidence type="ECO:0000256" key="4">
    <source>
        <dbReference type="ARBA" id="ARBA00022964"/>
    </source>
</evidence>
<keyword evidence="6 7" id="KW-0408">Iron</keyword>
<feature type="binding site" evidence="7">
    <location>
        <position position="134"/>
    </location>
    <ligand>
        <name>Fe cation</name>
        <dbReference type="ChEBI" id="CHEBI:24875"/>
        <label>2</label>
    </ligand>
</feature>
<dbReference type="EC" id="1.13.11.6" evidence="7"/>
<proteinExistence type="inferred from homology"/>
<feature type="binding site" evidence="7">
    <location>
        <position position="171"/>
    </location>
    <ligand>
        <name>Fe cation</name>
        <dbReference type="ChEBI" id="CHEBI:24875"/>
        <label>2</label>
    </ligand>
</feature>
<feature type="binding site" evidence="7">
    <location>
        <position position="57"/>
    </location>
    <ligand>
        <name>O2</name>
        <dbReference type="ChEBI" id="CHEBI:15379"/>
    </ligand>
</feature>
<evidence type="ECO:0000256" key="1">
    <source>
        <dbReference type="ARBA" id="ARBA00002752"/>
    </source>
</evidence>
<evidence type="ECO:0000256" key="3">
    <source>
        <dbReference type="ARBA" id="ARBA00022723"/>
    </source>
</evidence>
<gene>
    <name evidence="7" type="primary">nbaC</name>
    <name evidence="8" type="ORF">GCM10023185_09160</name>
</gene>
<reference evidence="9" key="1">
    <citation type="journal article" date="2019" name="Int. J. Syst. Evol. Microbiol.">
        <title>The Global Catalogue of Microorganisms (GCM) 10K type strain sequencing project: providing services to taxonomists for standard genome sequencing and annotation.</title>
        <authorList>
            <consortium name="The Broad Institute Genomics Platform"/>
            <consortium name="The Broad Institute Genome Sequencing Center for Infectious Disease"/>
            <person name="Wu L."/>
            <person name="Ma J."/>
        </authorList>
    </citation>
    <scope>NUCLEOTIDE SEQUENCE [LARGE SCALE GENOMIC DNA]</scope>
    <source>
        <strain evidence="9">JCM 17923</strain>
    </source>
</reference>
<dbReference type="EMBL" id="BAABGZ010000013">
    <property type="protein sequence ID" value="GAA4350950.1"/>
    <property type="molecule type" value="Genomic_DNA"/>
</dbReference>
<keyword evidence="9" id="KW-1185">Reference proteome</keyword>